<dbReference type="Proteomes" id="UP000179252">
    <property type="component" value="Unassembled WGS sequence"/>
</dbReference>
<feature type="non-terminal residue" evidence="2">
    <location>
        <position position="212"/>
    </location>
</feature>
<dbReference type="AlphaFoldDB" id="A0A1F5FZ25"/>
<dbReference type="HAMAP" id="MF_01139">
    <property type="entry name" value="ISPT"/>
    <property type="match status" value="1"/>
</dbReference>
<evidence type="ECO:0000313" key="3">
    <source>
        <dbReference type="Proteomes" id="UP000179252"/>
    </source>
</evidence>
<dbReference type="EMBL" id="MFAU01000009">
    <property type="protein sequence ID" value="OGD84869.1"/>
    <property type="molecule type" value="Genomic_DNA"/>
</dbReference>
<dbReference type="SUPFAM" id="SSF64005">
    <property type="entry name" value="Undecaprenyl diphosphate synthase"/>
    <property type="match status" value="1"/>
</dbReference>
<sequence>MGKNTTSEVVPKHVVIIPDGNRRWAKLHKLPPIEGHKRGLDAAVKVVRGSRNLGVKILTLWGFSTENWRREPGEIKYLMKLYTWFFRKHLKELVKEGVKFNWLGRRDRVPKILKTILEKIEKNTAKNTKYIFNICIDYGGRDELARAVKKIIIKGIKASQVDENIISQNLDTAGIPDPDLLIRTSGEKRISGVMPWQTIYTEFFFSKLFFPD</sequence>
<dbReference type="GO" id="GO:0016094">
    <property type="term" value="P:polyprenol biosynthetic process"/>
    <property type="evidence" value="ECO:0007669"/>
    <property type="project" value="TreeGrafter"/>
</dbReference>
<organism evidence="2 3">
    <name type="scientific">Candidatus Curtissbacteria bacterium RBG_13_40_7</name>
    <dbReference type="NCBI Taxonomy" id="1797706"/>
    <lineage>
        <taxon>Bacteria</taxon>
        <taxon>Candidatus Curtissiibacteriota</taxon>
    </lineage>
</organism>
<comment type="caution">
    <text evidence="2">The sequence shown here is derived from an EMBL/GenBank/DDBJ whole genome shotgun (WGS) entry which is preliminary data.</text>
</comment>
<dbReference type="PANTHER" id="PTHR10291:SF0">
    <property type="entry name" value="DEHYDRODOLICHYL DIPHOSPHATE SYNTHASE 2"/>
    <property type="match status" value="1"/>
</dbReference>
<dbReference type="CDD" id="cd00475">
    <property type="entry name" value="Cis_IPPS"/>
    <property type="match status" value="1"/>
</dbReference>
<dbReference type="GO" id="GO:0045547">
    <property type="term" value="F:ditrans,polycis-polyprenyl diphosphate synthase [(2E,6E)-farnesyl diphosphate specific] activity"/>
    <property type="evidence" value="ECO:0007669"/>
    <property type="project" value="TreeGrafter"/>
</dbReference>
<evidence type="ECO:0000256" key="1">
    <source>
        <dbReference type="ARBA" id="ARBA00022679"/>
    </source>
</evidence>
<dbReference type="InterPro" id="IPR001441">
    <property type="entry name" value="UPP_synth-like"/>
</dbReference>
<accession>A0A1F5FZ25</accession>
<protein>
    <submittedName>
        <fullName evidence="2">Di-trans,poly-cis-decaprenylcistransferase</fullName>
    </submittedName>
</protein>
<evidence type="ECO:0000313" key="2">
    <source>
        <dbReference type="EMBL" id="OGD84869.1"/>
    </source>
</evidence>
<keyword evidence="1 2" id="KW-0808">Transferase</keyword>
<proteinExistence type="inferred from homology"/>
<dbReference type="InterPro" id="IPR036424">
    <property type="entry name" value="UPP_synth-like_sf"/>
</dbReference>
<reference evidence="2 3" key="1">
    <citation type="journal article" date="2016" name="Nat. Commun.">
        <title>Thousands of microbial genomes shed light on interconnected biogeochemical processes in an aquifer system.</title>
        <authorList>
            <person name="Anantharaman K."/>
            <person name="Brown C.T."/>
            <person name="Hug L.A."/>
            <person name="Sharon I."/>
            <person name="Castelle C.J."/>
            <person name="Probst A.J."/>
            <person name="Thomas B.C."/>
            <person name="Singh A."/>
            <person name="Wilkins M.J."/>
            <person name="Karaoz U."/>
            <person name="Brodie E.L."/>
            <person name="Williams K.H."/>
            <person name="Hubbard S.S."/>
            <person name="Banfield J.F."/>
        </authorList>
    </citation>
    <scope>NUCLEOTIDE SEQUENCE [LARGE SCALE GENOMIC DNA]</scope>
</reference>
<name>A0A1F5FZ25_9BACT</name>
<dbReference type="PANTHER" id="PTHR10291">
    <property type="entry name" value="DEHYDRODOLICHYL DIPHOSPHATE SYNTHASE FAMILY MEMBER"/>
    <property type="match status" value="1"/>
</dbReference>
<dbReference type="Pfam" id="PF01255">
    <property type="entry name" value="Prenyltransf"/>
    <property type="match status" value="1"/>
</dbReference>
<dbReference type="Gene3D" id="3.40.1180.10">
    <property type="entry name" value="Decaprenyl diphosphate synthase-like"/>
    <property type="match status" value="1"/>
</dbReference>
<dbReference type="NCBIfam" id="TIGR00055">
    <property type="entry name" value="uppS"/>
    <property type="match status" value="1"/>
</dbReference>
<gene>
    <name evidence="2" type="ORF">A2165_03400</name>
</gene>